<dbReference type="PANTHER" id="PTHR42872">
    <property type="entry name" value="PROTEIN-GLUTAMATE METHYLESTERASE/PROTEIN-GLUTAMINE GLUTAMINASE"/>
    <property type="match status" value="1"/>
</dbReference>
<dbReference type="InterPro" id="IPR035909">
    <property type="entry name" value="CheB_C"/>
</dbReference>
<protein>
    <recommendedName>
        <fullName evidence="2">protein-glutamate methylesterase</fullName>
        <ecNumber evidence="2">3.1.1.61</ecNumber>
    </recommendedName>
</protein>
<dbReference type="CDD" id="cd16433">
    <property type="entry name" value="CheB"/>
    <property type="match status" value="1"/>
</dbReference>
<dbReference type="EC" id="3.1.1.61" evidence="2"/>
<comment type="catalytic activity">
    <reaction evidence="3">
        <text>[protein]-L-glutamate 5-O-methyl ester + H2O = L-glutamyl-[protein] + methanol + H(+)</text>
        <dbReference type="Rhea" id="RHEA:23236"/>
        <dbReference type="Rhea" id="RHEA-COMP:10208"/>
        <dbReference type="Rhea" id="RHEA-COMP:10311"/>
        <dbReference type="ChEBI" id="CHEBI:15377"/>
        <dbReference type="ChEBI" id="CHEBI:15378"/>
        <dbReference type="ChEBI" id="CHEBI:17790"/>
        <dbReference type="ChEBI" id="CHEBI:29973"/>
        <dbReference type="ChEBI" id="CHEBI:82795"/>
        <dbReference type="EC" id="3.1.1.61"/>
    </reaction>
</comment>
<feature type="active site" evidence="4">
    <location>
        <position position="13"/>
    </location>
</feature>
<proteinExistence type="predicted"/>
<dbReference type="Gene3D" id="3.40.50.180">
    <property type="entry name" value="Methylesterase CheB, C-terminal domain"/>
    <property type="match status" value="1"/>
</dbReference>
<sequence length="190" mass="21102">MNNSVEAVFIGGSAGSLNVILEILPALSENIDFPIVIIFHRKFSPNSKLSQILSSKTLLKVVDLEEKMKLEKYTIYVAPADYHVLIEADKSFSLDFSEKMNYSRPSIDVTFQSASEVFSNKLLGILLSGSNNDGALGVKYISEKGGQVWIQNPDSTNFKYMPQQAIKLLKQPILVNPQSIADKLNALNKY</sequence>
<name>A0ABU7GZZ1_9SPHI</name>
<feature type="active site" evidence="4">
    <location>
        <position position="133"/>
    </location>
</feature>
<dbReference type="PANTHER" id="PTHR42872:SF3">
    <property type="entry name" value="PROTEIN-GLUTAMATE METHYLESTERASE_PROTEIN-GLUTAMINE GLUTAMINASE 1"/>
    <property type="match status" value="1"/>
</dbReference>
<evidence type="ECO:0000313" key="7">
    <source>
        <dbReference type="Proteomes" id="UP001337681"/>
    </source>
</evidence>
<evidence type="ECO:0000313" key="6">
    <source>
        <dbReference type="EMBL" id="MEE1884500.1"/>
    </source>
</evidence>
<dbReference type="Proteomes" id="UP001337681">
    <property type="component" value="Unassembled WGS sequence"/>
</dbReference>
<keyword evidence="1 4" id="KW-0378">Hydrolase</keyword>
<keyword evidence="7" id="KW-1185">Reference proteome</keyword>
<dbReference type="RefSeq" id="WP_330145414.1">
    <property type="nucleotide sequence ID" value="NZ_JAZDQU010000001.1"/>
</dbReference>
<evidence type="ECO:0000256" key="1">
    <source>
        <dbReference type="ARBA" id="ARBA00022801"/>
    </source>
</evidence>
<evidence type="ECO:0000256" key="3">
    <source>
        <dbReference type="ARBA" id="ARBA00048267"/>
    </source>
</evidence>
<dbReference type="PROSITE" id="PS50122">
    <property type="entry name" value="CHEB"/>
    <property type="match status" value="1"/>
</dbReference>
<organism evidence="6 7">
    <name type="scientific">Pedobacter flavus</name>
    <dbReference type="NCBI Taxonomy" id="3113906"/>
    <lineage>
        <taxon>Bacteria</taxon>
        <taxon>Pseudomonadati</taxon>
        <taxon>Bacteroidota</taxon>
        <taxon>Sphingobacteriia</taxon>
        <taxon>Sphingobacteriales</taxon>
        <taxon>Sphingobacteriaceae</taxon>
        <taxon>Pedobacter</taxon>
    </lineage>
</organism>
<feature type="domain" description="CheB-type methylesterase" evidence="5">
    <location>
        <begin position="1"/>
        <end position="168"/>
    </location>
</feature>
<dbReference type="InterPro" id="IPR000673">
    <property type="entry name" value="Sig_transdc_resp-reg_Me-estase"/>
</dbReference>
<reference evidence="6 7" key="1">
    <citation type="submission" date="2024-01" db="EMBL/GenBank/DDBJ databases">
        <title>Pedobacter sp. nov., isolated from oil-contaminated soil.</title>
        <authorList>
            <person name="Le N.T.T."/>
        </authorList>
    </citation>
    <scope>NUCLEOTIDE SEQUENCE [LARGE SCALE GENOMIC DNA]</scope>
    <source>
        <strain evidence="6 7">VNH31</strain>
    </source>
</reference>
<accession>A0ABU7GZZ1</accession>
<dbReference type="Pfam" id="PF01339">
    <property type="entry name" value="CheB_methylest"/>
    <property type="match status" value="1"/>
</dbReference>
<keyword evidence="4" id="KW-0145">Chemotaxis</keyword>
<evidence type="ECO:0000256" key="4">
    <source>
        <dbReference type="PROSITE-ProRule" id="PRU00050"/>
    </source>
</evidence>
<evidence type="ECO:0000259" key="5">
    <source>
        <dbReference type="PROSITE" id="PS50122"/>
    </source>
</evidence>
<feature type="active site" evidence="4">
    <location>
        <position position="40"/>
    </location>
</feature>
<comment type="caution">
    <text evidence="6">The sequence shown here is derived from an EMBL/GenBank/DDBJ whole genome shotgun (WGS) entry which is preliminary data.</text>
</comment>
<evidence type="ECO:0000256" key="2">
    <source>
        <dbReference type="ARBA" id="ARBA00039140"/>
    </source>
</evidence>
<dbReference type="SUPFAM" id="SSF52738">
    <property type="entry name" value="Methylesterase CheB, C-terminal domain"/>
    <property type="match status" value="1"/>
</dbReference>
<gene>
    <name evidence="6" type="ORF">VRU49_03600</name>
</gene>
<dbReference type="EMBL" id="JAZDQU010000001">
    <property type="protein sequence ID" value="MEE1884500.1"/>
    <property type="molecule type" value="Genomic_DNA"/>
</dbReference>